<keyword evidence="2" id="KW-1185">Reference proteome</keyword>
<dbReference type="InterPro" id="IPR011009">
    <property type="entry name" value="Kinase-like_dom_sf"/>
</dbReference>
<evidence type="ECO:0000313" key="2">
    <source>
        <dbReference type="Proteomes" id="UP000294257"/>
    </source>
</evidence>
<dbReference type="AlphaFoldDB" id="A0A4Q7L536"/>
<evidence type="ECO:0000313" key="1">
    <source>
        <dbReference type="EMBL" id="RZS43352.1"/>
    </source>
</evidence>
<reference evidence="1 2" key="1">
    <citation type="submission" date="2019-02" db="EMBL/GenBank/DDBJ databases">
        <title>Genomic Encyclopedia of Type Strains, Phase IV (KMG-IV): sequencing the most valuable type-strain genomes for metagenomic binning, comparative biology and taxonomic classification.</title>
        <authorList>
            <person name="Goeker M."/>
        </authorList>
    </citation>
    <scope>NUCLEOTIDE SEQUENCE [LARGE SCALE GENOMIC DNA]</scope>
    <source>
        <strain evidence="1 2">DSM 101727</strain>
    </source>
</reference>
<dbReference type="SUPFAM" id="SSF56112">
    <property type="entry name" value="Protein kinase-like (PK-like)"/>
    <property type="match status" value="1"/>
</dbReference>
<accession>A0A4Q7L536</accession>
<dbReference type="Proteomes" id="UP000294257">
    <property type="component" value="Unassembled WGS sequence"/>
</dbReference>
<gene>
    <name evidence="1" type="ORF">EV193_102331</name>
</gene>
<dbReference type="Gene3D" id="3.90.1200.10">
    <property type="match status" value="1"/>
</dbReference>
<protein>
    <submittedName>
        <fullName evidence="1">Uncharacterized protein</fullName>
    </submittedName>
</protein>
<sequence length="269" mass="30305">MRDNLTRAAKHFGVTVSGQPVFGWLDRSISVAVRKGGADRWLRVVSEDPKWVHLDFWKGNRDSNNIIDIPKPIVLASFEWDEHRRQRAELMTRLPGRPCSSTDVLRTDIPLSSQWWSQLRRALSVLSRTPTGRVNVDQNKVDQRVHAAFGEHVNIKVEQWETAHGDLHWGNLFRPRLGIVDWEHWGRAPAGTDAATLYCYSLLAPSTARALHDVFADVLDSPAGQVAQLYVIARLSHRARRGEHPDLVEPLANHARSLLGDPGQPMPGP</sequence>
<comment type="caution">
    <text evidence="1">The sequence shown here is derived from an EMBL/GenBank/DDBJ whole genome shotgun (WGS) entry which is preliminary data.</text>
</comment>
<name>A0A4Q7L536_9PSEU</name>
<proteinExistence type="predicted"/>
<dbReference type="EMBL" id="SGWQ01000002">
    <property type="protein sequence ID" value="RZS43352.1"/>
    <property type="molecule type" value="Genomic_DNA"/>
</dbReference>
<organism evidence="1 2">
    <name type="scientific">Herbihabitans rhizosphaerae</name>
    <dbReference type="NCBI Taxonomy" id="1872711"/>
    <lineage>
        <taxon>Bacteria</taxon>
        <taxon>Bacillati</taxon>
        <taxon>Actinomycetota</taxon>
        <taxon>Actinomycetes</taxon>
        <taxon>Pseudonocardiales</taxon>
        <taxon>Pseudonocardiaceae</taxon>
        <taxon>Herbihabitans</taxon>
    </lineage>
</organism>